<gene>
    <name evidence="1" type="ORF">JOE66_002525</name>
</gene>
<evidence type="ECO:0000313" key="1">
    <source>
        <dbReference type="EMBL" id="MBM7472891.1"/>
    </source>
</evidence>
<reference evidence="1 2" key="1">
    <citation type="submission" date="2021-01" db="EMBL/GenBank/DDBJ databases">
        <title>Sequencing the genomes of 1000 actinobacteria strains.</title>
        <authorList>
            <person name="Klenk H.-P."/>
        </authorList>
    </citation>
    <scope>NUCLEOTIDE SEQUENCE [LARGE SCALE GENOMIC DNA]</scope>
    <source>
        <strain evidence="1 2">DSM 13057</strain>
    </source>
</reference>
<dbReference type="Proteomes" id="UP000776164">
    <property type="component" value="Unassembled WGS sequence"/>
</dbReference>
<accession>A0ABS2L8W2</accession>
<dbReference type="Pfam" id="PF20137">
    <property type="entry name" value="BubE"/>
    <property type="match status" value="1"/>
</dbReference>
<name>A0ABS2L8W2_9MICO</name>
<comment type="caution">
    <text evidence="1">The sequence shown here is derived from an EMBL/GenBank/DDBJ whole genome shotgun (WGS) entry which is preliminary data.</text>
</comment>
<dbReference type="EMBL" id="JAFBBU010000001">
    <property type="protein sequence ID" value="MBM7472891.1"/>
    <property type="molecule type" value="Genomic_DNA"/>
</dbReference>
<dbReference type="InterPro" id="IPR045384">
    <property type="entry name" value="DUF6527"/>
</dbReference>
<proteinExistence type="predicted"/>
<evidence type="ECO:0000313" key="2">
    <source>
        <dbReference type="Proteomes" id="UP000776164"/>
    </source>
</evidence>
<protein>
    <submittedName>
        <fullName evidence="1">Uncharacterized protein</fullName>
    </submittedName>
</protein>
<organism evidence="1 2">
    <name type="scientific">Subtercola frigoramans</name>
    <dbReference type="NCBI Taxonomy" id="120298"/>
    <lineage>
        <taxon>Bacteria</taxon>
        <taxon>Bacillati</taxon>
        <taxon>Actinomycetota</taxon>
        <taxon>Actinomycetes</taxon>
        <taxon>Micrococcales</taxon>
        <taxon>Microbacteriaceae</taxon>
        <taxon>Subtercola</taxon>
    </lineage>
</organism>
<sequence length="133" mass="14941">MTEIDHYIANFVESFPTPMEPGVLYVSTDYSTAGHICPSGCGREVVTKLSPARWRVIFDGEVSLKPSVGATGLPCNSHYFITRGEVDWQDPLDAANAVKAQATDRRALTNYRAQTTPLPMRPNWWTRLWRRVG</sequence>
<dbReference type="RefSeq" id="WP_386259629.1">
    <property type="nucleotide sequence ID" value="NZ_JBHSRR010000006.1"/>
</dbReference>
<keyword evidence="2" id="KW-1185">Reference proteome</keyword>